<keyword evidence="6" id="KW-0862">Zinc</keyword>
<keyword evidence="4" id="KW-0479">Metal-binding</keyword>
<dbReference type="Gene3D" id="3.10.450.350">
    <property type="match status" value="2"/>
</dbReference>
<proteinExistence type="predicted"/>
<evidence type="ECO:0000256" key="1">
    <source>
        <dbReference type="ARBA" id="ARBA00001947"/>
    </source>
</evidence>
<evidence type="ECO:0000313" key="12">
    <source>
        <dbReference type="Proteomes" id="UP000838672"/>
    </source>
</evidence>
<accession>A0ABM8ZXY2</accession>
<evidence type="ECO:0000256" key="8">
    <source>
        <dbReference type="SAM" id="Phobius"/>
    </source>
</evidence>
<dbReference type="PANTHER" id="PTHR21666">
    <property type="entry name" value="PEPTIDASE-RELATED"/>
    <property type="match status" value="1"/>
</dbReference>
<dbReference type="GO" id="GO:0016787">
    <property type="term" value="F:hydrolase activity"/>
    <property type="evidence" value="ECO:0007669"/>
    <property type="project" value="UniProtKB-KW"/>
</dbReference>
<keyword evidence="8" id="KW-1133">Transmembrane helix</keyword>
<dbReference type="EMBL" id="CAKLDI010000002">
    <property type="protein sequence ID" value="CAH0535678.1"/>
    <property type="molecule type" value="Genomic_DNA"/>
</dbReference>
<keyword evidence="8" id="KW-0472">Membrane</keyword>
<keyword evidence="5 11" id="KW-0378">Hydrolase</keyword>
<evidence type="ECO:0000256" key="7">
    <source>
        <dbReference type="ARBA" id="ARBA00023049"/>
    </source>
</evidence>
<feature type="transmembrane region" description="Helical" evidence="8">
    <location>
        <begin position="17"/>
        <end position="34"/>
    </location>
</feature>
<dbReference type="InterPro" id="IPR016047">
    <property type="entry name" value="M23ase_b-sheet_dom"/>
</dbReference>
<dbReference type="Proteomes" id="UP000838672">
    <property type="component" value="Unassembled WGS sequence"/>
</dbReference>
<dbReference type="SUPFAM" id="SSF51261">
    <property type="entry name" value="Duplicated hybrid motif"/>
    <property type="match status" value="1"/>
</dbReference>
<evidence type="ECO:0000256" key="3">
    <source>
        <dbReference type="ARBA" id="ARBA00022670"/>
    </source>
</evidence>
<comment type="subcellular location">
    <subcellularLocation>
        <location evidence="2">Cell envelope</location>
    </subcellularLocation>
</comment>
<keyword evidence="3" id="KW-0645">Protease</keyword>
<feature type="domain" description="M23ase beta-sheet core" evidence="9">
    <location>
        <begin position="298"/>
        <end position="392"/>
    </location>
</feature>
<comment type="caution">
    <text evidence="11">The sequence shown here is derived from an EMBL/GenBank/DDBJ whole genome shotgun (WGS) entry which is preliminary data.</text>
</comment>
<keyword evidence="7" id="KW-0482">Metalloprotease</keyword>
<evidence type="ECO:0000259" key="9">
    <source>
        <dbReference type="Pfam" id="PF01551"/>
    </source>
</evidence>
<organism evidence="11 12">
    <name type="scientific">Vibrio stylophorae</name>
    <dbReference type="NCBI Taxonomy" id="659351"/>
    <lineage>
        <taxon>Bacteria</taxon>
        <taxon>Pseudomonadati</taxon>
        <taxon>Pseudomonadota</taxon>
        <taxon>Gammaproteobacteria</taxon>
        <taxon>Vibrionales</taxon>
        <taxon>Vibrionaceae</taxon>
        <taxon>Vibrio</taxon>
    </lineage>
</organism>
<evidence type="ECO:0000259" key="10">
    <source>
        <dbReference type="Pfam" id="PF19425"/>
    </source>
</evidence>
<dbReference type="PANTHER" id="PTHR21666:SF292">
    <property type="entry name" value="MUREIN DD-ENDOPEPTIDASE MEPM"/>
    <property type="match status" value="1"/>
</dbReference>
<feature type="domain" description="Csd3-like second N-terminal" evidence="10">
    <location>
        <begin position="161"/>
        <end position="286"/>
    </location>
</feature>
<comment type="cofactor">
    <cofactor evidence="1">
        <name>Zn(2+)</name>
        <dbReference type="ChEBI" id="CHEBI:29105"/>
    </cofactor>
</comment>
<dbReference type="InterPro" id="IPR011055">
    <property type="entry name" value="Dup_hybrid_motif"/>
</dbReference>
<dbReference type="Pfam" id="PF01551">
    <property type="entry name" value="Peptidase_M23"/>
    <property type="match status" value="1"/>
</dbReference>
<gene>
    <name evidence="11" type="primary">mepM</name>
    <name evidence="11" type="ORF">VST7929_03174</name>
</gene>
<protein>
    <submittedName>
        <fullName evidence="11">Murein DD-endopeptidase MepM</fullName>
        <ecNumber evidence="11">3.4.24.-</ecNumber>
    </submittedName>
</protein>
<sequence>MNQTNASLFVRILRQKWLWLPIVLILAVILYAITGAKTHNVGERYSISYQPPVVAEQKEEPAQQGVPEDKPDYEYVVADLDNPSVIFDKLWISQQTLMQVMESDLNILALDTLHAGSKLSFWLNPETRQLDKLELYLNPARQVVFRRVGPAHFEFEEINHKGQWIPKTFYGPIYNNFAISAKKQGVTSAEIVKINDLLKEKLDFARDLRAGDTFSMIRSEQFIDGKPSGNTEILAFRIKMRGAEINAFLHSDGSYYDSEGRSLTRAFSRYPYAQNRTYRISSRFNPKRKHPVTGRIAPHNGVDFAAATGTPVLSTGDGVVKMVRNHPYAGKYVVIQHGGKYMTRYLHLSRIKVVKGQRVVRGQVIGLAGATGRVTGPHIHYELHINGRPVNPLTANIPMSSAVSEKERPEFNKAVEQYIAMMDRADAKAVAAAN</sequence>
<dbReference type="EC" id="3.4.24.-" evidence="11"/>
<dbReference type="Gene3D" id="2.70.70.10">
    <property type="entry name" value="Glucose Permease (Domain IIA)"/>
    <property type="match status" value="1"/>
</dbReference>
<evidence type="ECO:0000256" key="4">
    <source>
        <dbReference type="ARBA" id="ARBA00022723"/>
    </source>
</evidence>
<dbReference type="CDD" id="cd12797">
    <property type="entry name" value="M23_peptidase"/>
    <property type="match status" value="1"/>
</dbReference>
<evidence type="ECO:0000256" key="6">
    <source>
        <dbReference type="ARBA" id="ARBA00022833"/>
    </source>
</evidence>
<dbReference type="InterPro" id="IPR045834">
    <property type="entry name" value="Csd3_N2"/>
</dbReference>
<evidence type="ECO:0000256" key="2">
    <source>
        <dbReference type="ARBA" id="ARBA00004196"/>
    </source>
</evidence>
<reference evidence="11" key="1">
    <citation type="submission" date="2021-11" db="EMBL/GenBank/DDBJ databases">
        <authorList>
            <person name="Rodrigo-Torres L."/>
            <person name="Arahal R. D."/>
            <person name="Lucena T."/>
        </authorList>
    </citation>
    <scope>NUCLEOTIDE SEQUENCE</scope>
    <source>
        <strain evidence="11">CECT 7929</strain>
    </source>
</reference>
<dbReference type="RefSeq" id="WP_237468562.1">
    <property type="nucleotide sequence ID" value="NZ_CAKLDI010000002.1"/>
</dbReference>
<dbReference type="InterPro" id="IPR050570">
    <property type="entry name" value="Cell_wall_metabolism_enzyme"/>
</dbReference>
<dbReference type="Pfam" id="PF19425">
    <property type="entry name" value="Csd3_N2"/>
    <property type="match status" value="1"/>
</dbReference>
<keyword evidence="12" id="KW-1185">Reference proteome</keyword>
<keyword evidence="8" id="KW-0812">Transmembrane</keyword>
<evidence type="ECO:0000313" key="11">
    <source>
        <dbReference type="EMBL" id="CAH0535678.1"/>
    </source>
</evidence>
<evidence type="ECO:0000256" key="5">
    <source>
        <dbReference type="ARBA" id="ARBA00022801"/>
    </source>
</evidence>
<name>A0ABM8ZXY2_9VIBR</name>